<organism evidence="3 4">
    <name type="scientific">Chlorella ohadii</name>
    <dbReference type="NCBI Taxonomy" id="2649997"/>
    <lineage>
        <taxon>Eukaryota</taxon>
        <taxon>Viridiplantae</taxon>
        <taxon>Chlorophyta</taxon>
        <taxon>core chlorophytes</taxon>
        <taxon>Trebouxiophyceae</taxon>
        <taxon>Chlorellales</taxon>
        <taxon>Chlorellaceae</taxon>
        <taxon>Chlorella clade</taxon>
        <taxon>Chlorella</taxon>
    </lineage>
</organism>
<evidence type="ECO:0000313" key="3">
    <source>
        <dbReference type="EMBL" id="KAI7843914.1"/>
    </source>
</evidence>
<dbReference type="Proteomes" id="UP001205105">
    <property type="component" value="Unassembled WGS sequence"/>
</dbReference>
<name>A0AAD5E0E7_9CHLO</name>
<dbReference type="Gene3D" id="2.120.10.80">
    <property type="entry name" value="Kelch-type beta propeller"/>
    <property type="match status" value="1"/>
</dbReference>
<keyword evidence="4" id="KW-1185">Reference proteome</keyword>
<dbReference type="SUPFAM" id="SSF53756">
    <property type="entry name" value="UDP-Glycosyltransferase/glycogen phosphorylase"/>
    <property type="match status" value="1"/>
</dbReference>
<protein>
    <recommendedName>
        <fullName evidence="2">Glycosyl transferase family 1 domain-containing protein</fullName>
    </recommendedName>
</protein>
<reference evidence="3" key="1">
    <citation type="submission" date="2020-11" db="EMBL/GenBank/DDBJ databases">
        <title>Chlorella ohadii genome sequencing and assembly.</title>
        <authorList>
            <person name="Murik O."/>
            <person name="Treves H."/>
            <person name="Kedem I."/>
            <person name="Shotland Y."/>
            <person name="Kaplan A."/>
        </authorList>
    </citation>
    <scope>NUCLEOTIDE SEQUENCE</scope>
    <source>
        <strain evidence="3">1</strain>
    </source>
</reference>
<accession>A0AAD5E0E7</accession>
<dbReference type="PANTHER" id="PTHR46773">
    <property type="match status" value="1"/>
</dbReference>
<gene>
    <name evidence="3" type="ORF">COHA_002456</name>
</gene>
<evidence type="ECO:0000256" key="1">
    <source>
        <dbReference type="ARBA" id="ARBA00022676"/>
    </source>
</evidence>
<dbReference type="InterPro" id="IPR001296">
    <property type="entry name" value="Glyco_trans_1"/>
</dbReference>
<dbReference type="InterPro" id="IPR015915">
    <property type="entry name" value="Kelch-typ_b-propeller"/>
</dbReference>
<dbReference type="GO" id="GO:0016757">
    <property type="term" value="F:glycosyltransferase activity"/>
    <property type="evidence" value="ECO:0007669"/>
    <property type="project" value="UniProtKB-KW"/>
</dbReference>
<dbReference type="InterPro" id="IPR053256">
    <property type="entry name" value="Kelch_repeat-containing"/>
</dbReference>
<dbReference type="SUPFAM" id="SSF117281">
    <property type="entry name" value="Kelch motif"/>
    <property type="match status" value="1"/>
</dbReference>
<dbReference type="EMBL" id="JADXDR010000035">
    <property type="protein sequence ID" value="KAI7843914.1"/>
    <property type="molecule type" value="Genomic_DNA"/>
</dbReference>
<dbReference type="Gene3D" id="3.40.50.2000">
    <property type="entry name" value="Glycogen Phosphorylase B"/>
    <property type="match status" value="1"/>
</dbReference>
<comment type="caution">
    <text evidence="3">The sequence shown here is derived from an EMBL/GenBank/DDBJ whole genome shotgun (WGS) entry which is preliminary data.</text>
</comment>
<dbReference type="Pfam" id="PF00534">
    <property type="entry name" value="Glycos_transf_1"/>
    <property type="match status" value="1"/>
</dbReference>
<dbReference type="AlphaFoldDB" id="A0AAD5E0E7"/>
<dbReference type="PANTHER" id="PTHR46773:SF5">
    <property type="entry name" value="OS04G0487100 PROTEIN"/>
    <property type="match status" value="1"/>
</dbReference>
<keyword evidence="1" id="KW-0328">Glycosyltransferase</keyword>
<keyword evidence="1" id="KW-0808">Transferase</keyword>
<proteinExistence type="predicted"/>
<feature type="domain" description="Glycosyl transferase family 1" evidence="2">
    <location>
        <begin position="19"/>
        <end position="74"/>
    </location>
</feature>
<evidence type="ECO:0000313" key="4">
    <source>
        <dbReference type="Proteomes" id="UP001205105"/>
    </source>
</evidence>
<sequence length="486" mass="51560">MACLCPLVCPQLLPCCLRCCPHVECESFGRVTVEGMAASLPQLATSCGGTLEIVQNNVTGLLHPPPSAGEAADAQLLQHILRLDRRTAAGRALGERMGIAGCRQVLTDFLPRQFHDSAEALLRQVADAAAAADMAAAAGQGAAPGDGLTPGAAAMLPSGWAASFMPSPANQARVVQRDMRWSWEELPVANFVAENSVGFQSGSKLFILNSGTMFNGSADVLPRTLMSVDLSSPKRPTFRPNESAAWPADLAETHYGTALVGGRHLFVAGGQKGGDCSPATRAGYRLDMQTMKMQAIPDLPEPRYSPSLALLGDGRLHAFGGLLPDRATPAREHWSLAVNADGNTGGAWITEPPLPAYLGGSHATVVELQPQVLPTLRCTVGAASARSRRQDSALFVSGQHYDGWLSRMLWLYNATEDSWARVGHAPVYIRDHVCGLHNGRLFMALGRQGADNGLSYEPGPLSGRQFWAALPQKLASGAAPSQEDSQ</sequence>
<evidence type="ECO:0000259" key="2">
    <source>
        <dbReference type="Pfam" id="PF00534"/>
    </source>
</evidence>